<dbReference type="AlphaFoldDB" id="A0A9W8RZY0"/>
<name>A0A9W8RZY0_9HYPO</name>
<proteinExistence type="predicted"/>
<evidence type="ECO:0000313" key="3">
    <source>
        <dbReference type="Proteomes" id="UP001152049"/>
    </source>
</evidence>
<evidence type="ECO:0000313" key="2">
    <source>
        <dbReference type="EMBL" id="KAJ4260402.1"/>
    </source>
</evidence>
<reference evidence="2" key="1">
    <citation type="submission" date="2022-09" db="EMBL/GenBank/DDBJ databases">
        <title>Fusarium specimens isolated from Avocado Roots.</title>
        <authorList>
            <person name="Stajich J."/>
            <person name="Roper C."/>
            <person name="Heimlech-Rivalta G."/>
        </authorList>
    </citation>
    <scope>NUCLEOTIDE SEQUENCE</scope>
    <source>
        <strain evidence="2">CF00136</strain>
    </source>
</reference>
<accession>A0A9W8RZY0</accession>
<comment type="caution">
    <text evidence="2">The sequence shown here is derived from an EMBL/GenBank/DDBJ whole genome shotgun (WGS) entry which is preliminary data.</text>
</comment>
<protein>
    <submittedName>
        <fullName evidence="2">Uncharacterized protein</fullName>
    </submittedName>
</protein>
<feature type="region of interest" description="Disordered" evidence="1">
    <location>
        <begin position="80"/>
        <end position="120"/>
    </location>
</feature>
<dbReference type="Proteomes" id="UP001152049">
    <property type="component" value="Unassembled WGS sequence"/>
</dbReference>
<sequence>MGNSTSSNPDDDQKKSLYQRFKAGKESKPLSDEDILKYTGKTRDELNTWAKTQPGVAGNQLAGRAAIGPAAGLGGVAIGEGLGGWGPSAEPNDENRGMKFPPSKAPPAKEIGDSEVDERK</sequence>
<feature type="region of interest" description="Disordered" evidence="1">
    <location>
        <begin position="1"/>
        <end position="33"/>
    </location>
</feature>
<dbReference type="EMBL" id="JAOQAZ010000013">
    <property type="protein sequence ID" value="KAJ4260402.1"/>
    <property type="molecule type" value="Genomic_DNA"/>
</dbReference>
<evidence type="ECO:0000256" key="1">
    <source>
        <dbReference type="SAM" id="MobiDB-lite"/>
    </source>
</evidence>
<dbReference type="OrthoDB" id="4837859at2759"/>
<organism evidence="2 3">
    <name type="scientific">Fusarium torreyae</name>
    <dbReference type="NCBI Taxonomy" id="1237075"/>
    <lineage>
        <taxon>Eukaryota</taxon>
        <taxon>Fungi</taxon>
        <taxon>Dikarya</taxon>
        <taxon>Ascomycota</taxon>
        <taxon>Pezizomycotina</taxon>
        <taxon>Sordariomycetes</taxon>
        <taxon>Hypocreomycetidae</taxon>
        <taxon>Hypocreales</taxon>
        <taxon>Nectriaceae</taxon>
        <taxon>Fusarium</taxon>
    </lineage>
</organism>
<gene>
    <name evidence="2" type="ORF">NW762_007141</name>
</gene>
<feature type="compositionally biased region" description="Basic and acidic residues" evidence="1">
    <location>
        <begin position="23"/>
        <end position="33"/>
    </location>
</feature>
<keyword evidence="3" id="KW-1185">Reference proteome</keyword>